<dbReference type="GeneID" id="114470842"/>
<feature type="region of interest" description="Disordered" evidence="4">
    <location>
        <begin position="1"/>
        <end position="47"/>
    </location>
</feature>
<dbReference type="InterPro" id="IPR036860">
    <property type="entry name" value="SH2_dom_sf"/>
</dbReference>
<dbReference type="PROSITE" id="PS50001">
    <property type="entry name" value="SH2"/>
    <property type="match status" value="1"/>
</dbReference>
<proteinExistence type="predicted"/>
<reference evidence="7" key="3">
    <citation type="submission" date="2025-09" db="UniProtKB">
        <authorList>
            <consortium name="Ensembl"/>
        </authorList>
    </citation>
    <scope>IDENTIFICATION</scope>
</reference>
<dbReference type="GO" id="GO:0046935">
    <property type="term" value="F:1-phosphatidylinositol-3-kinase regulator activity"/>
    <property type="evidence" value="ECO:0007669"/>
    <property type="project" value="TreeGrafter"/>
</dbReference>
<dbReference type="InterPro" id="IPR001496">
    <property type="entry name" value="SOCS_box"/>
</dbReference>
<dbReference type="SMART" id="SM00252">
    <property type="entry name" value="SH2"/>
    <property type="match status" value="1"/>
</dbReference>
<protein>
    <submittedName>
        <fullName evidence="7">Suppressor of cytokine signaling 1-like</fullName>
    </submittedName>
</protein>
<keyword evidence="2 3" id="KW-0727">SH2 domain</keyword>
<dbReference type="PROSITE" id="PS50225">
    <property type="entry name" value="SOCS"/>
    <property type="match status" value="1"/>
</dbReference>
<dbReference type="SUPFAM" id="SSF55550">
    <property type="entry name" value="SH2 domain"/>
    <property type="match status" value="1"/>
</dbReference>
<keyword evidence="8" id="KW-1185">Reference proteome</keyword>
<evidence type="ECO:0000256" key="1">
    <source>
        <dbReference type="ARBA" id="ARBA00004906"/>
    </source>
</evidence>
<reference evidence="7" key="1">
    <citation type="submission" date="2020-06" db="EMBL/GenBank/DDBJ databases">
        <authorList>
            <consortium name="Wellcome Sanger Institute Data Sharing"/>
        </authorList>
    </citation>
    <scope>NUCLEOTIDE SEQUENCE [LARGE SCALE GENOMIC DNA]</scope>
</reference>
<dbReference type="UniPathway" id="UPA00143"/>
<dbReference type="InterPro" id="IPR000980">
    <property type="entry name" value="SH2"/>
</dbReference>
<evidence type="ECO:0000256" key="2">
    <source>
        <dbReference type="ARBA" id="ARBA00022999"/>
    </source>
</evidence>
<organism evidence="7 8">
    <name type="scientific">Gouania willdenowi</name>
    <name type="common">Blunt-snouted clingfish</name>
    <name type="synonym">Lepadogaster willdenowi</name>
    <dbReference type="NCBI Taxonomy" id="441366"/>
    <lineage>
        <taxon>Eukaryota</taxon>
        <taxon>Metazoa</taxon>
        <taxon>Chordata</taxon>
        <taxon>Craniata</taxon>
        <taxon>Vertebrata</taxon>
        <taxon>Euteleostomi</taxon>
        <taxon>Actinopterygii</taxon>
        <taxon>Neopterygii</taxon>
        <taxon>Teleostei</taxon>
        <taxon>Neoteleostei</taxon>
        <taxon>Acanthomorphata</taxon>
        <taxon>Ovalentaria</taxon>
        <taxon>Blenniimorphae</taxon>
        <taxon>Blenniiformes</taxon>
        <taxon>Gobiesocoidei</taxon>
        <taxon>Gobiesocidae</taxon>
        <taxon>Gobiesocinae</taxon>
        <taxon>Gouania</taxon>
    </lineage>
</organism>
<reference evidence="7" key="2">
    <citation type="submission" date="2025-08" db="UniProtKB">
        <authorList>
            <consortium name="Ensembl"/>
        </authorList>
    </citation>
    <scope>IDENTIFICATION</scope>
</reference>
<feature type="domain" description="SH2" evidence="5">
    <location>
        <begin position="110"/>
        <end position="202"/>
    </location>
</feature>
<dbReference type="PANTHER" id="PTHR10155">
    <property type="entry name" value="PHOSPHATIDYLINOSITOL 3-KINASE REGULATORY SUBUNIT"/>
    <property type="match status" value="1"/>
</dbReference>
<evidence type="ECO:0000256" key="3">
    <source>
        <dbReference type="PROSITE-ProRule" id="PRU00191"/>
    </source>
</evidence>
<dbReference type="GO" id="GO:0005942">
    <property type="term" value="C:phosphatidylinositol 3-kinase complex"/>
    <property type="evidence" value="ECO:0007669"/>
    <property type="project" value="TreeGrafter"/>
</dbReference>
<comment type="pathway">
    <text evidence="1">Protein modification; protein ubiquitination.</text>
</comment>
<name>A0A8C5DEH6_GOUWI</name>
<dbReference type="PANTHER" id="PTHR10155:SF4">
    <property type="entry name" value="SUPPRESSOR OF CYTOKINE SIGNALING 1"/>
    <property type="match status" value="1"/>
</dbReference>
<dbReference type="Ensembl" id="ENSGWIT00000006248.1">
    <property type="protein sequence ID" value="ENSGWIP00000005721.1"/>
    <property type="gene ID" value="ENSGWIG00000003240.1"/>
</dbReference>
<dbReference type="Proteomes" id="UP000694680">
    <property type="component" value="Chromosome 1"/>
</dbReference>
<dbReference type="GO" id="GO:0016567">
    <property type="term" value="P:protein ubiquitination"/>
    <property type="evidence" value="ECO:0007669"/>
    <property type="project" value="UniProtKB-UniPathway"/>
</dbReference>
<feature type="domain" description="SOCS box" evidence="6">
    <location>
        <begin position="191"/>
        <end position="241"/>
    </location>
</feature>
<dbReference type="Gene3D" id="3.30.505.10">
    <property type="entry name" value="SH2 domain"/>
    <property type="match status" value="1"/>
</dbReference>
<evidence type="ECO:0000256" key="4">
    <source>
        <dbReference type="SAM" id="MobiDB-lite"/>
    </source>
</evidence>
<dbReference type="RefSeq" id="XP_028315004.1">
    <property type="nucleotide sequence ID" value="XM_028459203.1"/>
</dbReference>
<evidence type="ECO:0000313" key="8">
    <source>
        <dbReference type="Proteomes" id="UP000694680"/>
    </source>
</evidence>
<feature type="compositionally biased region" description="Polar residues" evidence="4">
    <location>
        <begin position="7"/>
        <end position="16"/>
    </location>
</feature>
<accession>A0A8C5DEH6</accession>
<dbReference type="Pfam" id="PF00017">
    <property type="entry name" value="SH2"/>
    <property type="match status" value="1"/>
</dbReference>
<evidence type="ECO:0000313" key="7">
    <source>
        <dbReference type="Ensembl" id="ENSGWIP00000005721.1"/>
    </source>
</evidence>
<sequence>MVKDDPSNTAVQSQKQAAEEPKQSTNLKEASEQQQAESPEEVEQKNIKKKKKLKFLLWSKLSLEEQPELWDQPLPGSLADTLPSHLRSFSSYSEYKLVRQTYLQLRHSGYYWGPMTMEEAHLTLTPTPLGTFLIRDSGQPDVFFTLSYQSNDGPTSVRVLLNNLLFSLYGSNRTFDSLFTLLDHYTSPPCKLTLPYRKLRPEWLKQICRRAFIRTHGAESLNTLPGLSTPVRAYVQAYPYSI</sequence>
<gene>
    <name evidence="7" type="primary">LOC114470842</name>
</gene>
<dbReference type="AlphaFoldDB" id="A0A8C5DEH6"/>
<evidence type="ECO:0000259" key="5">
    <source>
        <dbReference type="PROSITE" id="PS50001"/>
    </source>
</evidence>
<dbReference type="GO" id="GO:0046854">
    <property type="term" value="P:phosphatidylinositol phosphate biosynthetic process"/>
    <property type="evidence" value="ECO:0007669"/>
    <property type="project" value="TreeGrafter"/>
</dbReference>
<evidence type="ECO:0000259" key="6">
    <source>
        <dbReference type="PROSITE" id="PS50225"/>
    </source>
</evidence>